<dbReference type="Pfam" id="PF10694">
    <property type="entry name" value="DUF2500"/>
    <property type="match status" value="1"/>
</dbReference>
<keyword evidence="2" id="KW-1185">Reference proteome</keyword>
<reference evidence="1 2" key="1">
    <citation type="submission" date="2018-01" db="EMBL/GenBank/DDBJ databases">
        <title>Whole genome sequencing of Histamine producing bacteria.</title>
        <authorList>
            <person name="Butler K."/>
        </authorList>
    </citation>
    <scope>NUCLEOTIDE SEQUENCE [LARGE SCALE GENOMIC DNA]</scope>
    <source>
        <strain evidence="1 2">DSM 24669</strain>
    </source>
</reference>
<dbReference type="Proteomes" id="UP000240481">
    <property type="component" value="Unassembled WGS sequence"/>
</dbReference>
<dbReference type="AlphaFoldDB" id="A0A2T3P5D7"/>
<dbReference type="EMBL" id="PYLZ01000007">
    <property type="protein sequence ID" value="PSW23709.1"/>
    <property type="molecule type" value="Genomic_DNA"/>
</dbReference>
<organism evidence="1 2">
    <name type="scientific">Photobacterium swingsii</name>
    <dbReference type="NCBI Taxonomy" id="680026"/>
    <lineage>
        <taxon>Bacteria</taxon>
        <taxon>Pseudomonadati</taxon>
        <taxon>Pseudomonadota</taxon>
        <taxon>Gammaproteobacteria</taxon>
        <taxon>Vibrionales</taxon>
        <taxon>Vibrionaceae</taxon>
        <taxon>Photobacterium</taxon>
    </lineage>
</organism>
<comment type="caution">
    <text evidence="1">The sequence shown here is derived from an EMBL/GenBank/DDBJ whole genome shotgun (WGS) entry which is preliminary data.</text>
</comment>
<evidence type="ECO:0000313" key="2">
    <source>
        <dbReference type="Proteomes" id="UP000240481"/>
    </source>
</evidence>
<name>A0A2T3P5D7_9GAMM</name>
<evidence type="ECO:0000313" key="1">
    <source>
        <dbReference type="EMBL" id="PSW23709.1"/>
    </source>
</evidence>
<protein>
    <submittedName>
        <fullName evidence="1">DUF2500 domain-containing protein</fullName>
    </submittedName>
</protein>
<dbReference type="RefSeq" id="WP_107302814.1">
    <property type="nucleotide sequence ID" value="NZ_AP024852.1"/>
</dbReference>
<proteinExistence type="predicted"/>
<sequence length="110" mass="12596">MPFWIPLTLLASLAIAITYFIYSYRRHSLGLDAPEKTVAVCVLDKQSNPIIGAQPGDDNEEYWIYVEPLDGGPKREFMVGIHYYQALKPGDQGTMTYRGRQFLHFALQRD</sequence>
<accession>A0A2T3P5D7</accession>
<dbReference type="OrthoDB" id="5917531at2"/>
<gene>
    <name evidence="1" type="ORF">C9I94_13460</name>
</gene>
<dbReference type="Gene3D" id="2.40.50.660">
    <property type="match status" value="1"/>
</dbReference>
<dbReference type="InterPro" id="IPR019635">
    <property type="entry name" value="DUF2500"/>
</dbReference>